<evidence type="ECO:0000313" key="4">
    <source>
        <dbReference type="EMBL" id="KZT76517.1"/>
    </source>
</evidence>
<dbReference type="AlphaFoldDB" id="A0A2Z6ZTI0"/>
<name>A0A2Z6ZTI0_9LAMI</name>
<dbReference type="InterPro" id="IPR005202">
    <property type="entry name" value="TF_GRAS"/>
</dbReference>
<keyword evidence="1" id="KW-0805">Transcription regulation</keyword>
<reference evidence="4 5" key="1">
    <citation type="journal article" date="2015" name="Proc. Natl. Acad. Sci. U.S.A.">
        <title>The resurrection genome of Boea hygrometrica: A blueprint for survival of dehydration.</title>
        <authorList>
            <person name="Xiao L."/>
            <person name="Yang G."/>
            <person name="Zhang L."/>
            <person name="Yang X."/>
            <person name="Zhao S."/>
            <person name="Ji Z."/>
            <person name="Zhou Q."/>
            <person name="Hu M."/>
            <person name="Wang Y."/>
            <person name="Chen M."/>
            <person name="Xu Y."/>
            <person name="Jin H."/>
            <person name="Xiao X."/>
            <person name="Hu G."/>
            <person name="Bao F."/>
            <person name="Hu Y."/>
            <person name="Wan P."/>
            <person name="Li L."/>
            <person name="Deng X."/>
            <person name="Kuang T."/>
            <person name="Xiang C."/>
            <person name="Zhu J.K."/>
            <person name="Oliver M.J."/>
            <person name="He Y."/>
        </authorList>
    </citation>
    <scope>NUCLEOTIDE SEQUENCE [LARGE SCALE GENOMIC DNA]</scope>
    <source>
        <strain evidence="5">cv. XS01</strain>
    </source>
</reference>
<keyword evidence="5" id="KW-1185">Reference proteome</keyword>
<dbReference type="EMBL" id="KV114146">
    <property type="protein sequence ID" value="KZT76517.1"/>
    <property type="molecule type" value="Genomic_DNA"/>
</dbReference>
<sequence>MERKTSAVGDIMLKFHPAVLAAEQKLPCIQITQFTVIQAILEIVASAKKIHLIDFGIRSGMHWSVMMQGLANRRNCTVKTRKFSSKKKK</sequence>
<dbReference type="Pfam" id="PF03514">
    <property type="entry name" value="GRAS"/>
    <property type="match status" value="1"/>
</dbReference>
<comment type="caution">
    <text evidence="3">Lacks conserved residue(s) required for the propagation of feature annotation.</text>
</comment>
<evidence type="ECO:0000313" key="5">
    <source>
        <dbReference type="Proteomes" id="UP000250235"/>
    </source>
</evidence>
<evidence type="ECO:0000256" key="1">
    <source>
        <dbReference type="ARBA" id="ARBA00023015"/>
    </source>
</evidence>
<comment type="similarity">
    <text evidence="3">Belongs to the GRAS family.</text>
</comment>
<organism evidence="4 5">
    <name type="scientific">Dorcoceras hygrometricum</name>
    <dbReference type="NCBI Taxonomy" id="472368"/>
    <lineage>
        <taxon>Eukaryota</taxon>
        <taxon>Viridiplantae</taxon>
        <taxon>Streptophyta</taxon>
        <taxon>Embryophyta</taxon>
        <taxon>Tracheophyta</taxon>
        <taxon>Spermatophyta</taxon>
        <taxon>Magnoliopsida</taxon>
        <taxon>eudicotyledons</taxon>
        <taxon>Gunneridae</taxon>
        <taxon>Pentapetalae</taxon>
        <taxon>asterids</taxon>
        <taxon>lamiids</taxon>
        <taxon>Lamiales</taxon>
        <taxon>Gesneriaceae</taxon>
        <taxon>Didymocarpoideae</taxon>
        <taxon>Trichosporeae</taxon>
        <taxon>Loxocarpinae</taxon>
        <taxon>Dorcoceras</taxon>
    </lineage>
</organism>
<protein>
    <submittedName>
        <fullName evidence="4">Uncharacterized protein</fullName>
    </submittedName>
</protein>
<dbReference type="PROSITE" id="PS50985">
    <property type="entry name" value="GRAS"/>
    <property type="match status" value="1"/>
</dbReference>
<evidence type="ECO:0000256" key="2">
    <source>
        <dbReference type="ARBA" id="ARBA00023163"/>
    </source>
</evidence>
<gene>
    <name evidence="4" type="ORF">F511_46458</name>
</gene>
<dbReference type="PANTHER" id="PTHR31636">
    <property type="entry name" value="OSJNBA0084A10.13 PROTEIN-RELATED"/>
    <property type="match status" value="1"/>
</dbReference>
<keyword evidence="2" id="KW-0804">Transcription</keyword>
<accession>A0A2Z6ZTI0</accession>
<proteinExistence type="inferred from homology"/>
<dbReference type="OrthoDB" id="770224at2759"/>
<dbReference type="Proteomes" id="UP000250235">
    <property type="component" value="Unassembled WGS sequence"/>
</dbReference>
<evidence type="ECO:0000256" key="3">
    <source>
        <dbReference type="PROSITE-ProRule" id="PRU01191"/>
    </source>
</evidence>